<dbReference type="Pfam" id="PF12770">
    <property type="entry name" value="CHAT"/>
    <property type="match status" value="1"/>
</dbReference>
<evidence type="ECO:0000313" key="3">
    <source>
        <dbReference type="EMBL" id="TJZ59910.1"/>
    </source>
</evidence>
<name>A0A4U0NYX0_9SPHI</name>
<dbReference type="InterPro" id="IPR024983">
    <property type="entry name" value="CHAT_dom"/>
</dbReference>
<comment type="caution">
    <text evidence="3">The sequence shown here is derived from an EMBL/GenBank/DDBJ whole genome shotgun (WGS) entry which is preliminary data.</text>
</comment>
<reference evidence="3 4" key="1">
    <citation type="submission" date="2019-04" db="EMBL/GenBank/DDBJ databases">
        <title>Sphingobacterium olei sp. nov., isolated from oil-contaminated soil.</title>
        <authorList>
            <person name="Liu B."/>
        </authorList>
    </citation>
    <scope>NUCLEOTIDE SEQUENCE [LARGE SCALE GENOMIC DNA]</scope>
    <source>
        <strain evidence="3 4">HAL-9</strain>
    </source>
</reference>
<dbReference type="RefSeq" id="WP_136901851.1">
    <property type="nucleotide sequence ID" value="NZ_SUME01000005.1"/>
</dbReference>
<feature type="domain" description="CHAT" evidence="2">
    <location>
        <begin position="646"/>
        <end position="925"/>
    </location>
</feature>
<evidence type="ECO:0000259" key="2">
    <source>
        <dbReference type="Pfam" id="PF12770"/>
    </source>
</evidence>
<evidence type="ECO:0000313" key="4">
    <source>
        <dbReference type="Proteomes" id="UP000306808"/>
    </source>
</evidence>
<dbReference type="Gene3D" id="1.25.40.10">
    <property type="entry name" value="Tetratricopeptide repeat domain"/>
    <property type="match status" value="2"/>
</dbReference>
<accession>A0A4U0NYX0</accession>
<protein>
    <submittedName>
        <fullName evidence="3">CHAT domain-containing protein</fullName>
    </submittedName>
</protein>
<dbReference type="PANTHER" id="PTHR10098">
    <property type="entry name" value="RAPSYN-RELATED"/>
    <property type="match status" value="1"/>
</dbReference>
<gene>
    <name evidence="3" type="ORF">FAZ15_13535</name>
</gene>
<keyword evidence="1" id="KW-0812">Transmembrane</keyword>
<dbReference type="InterPro" id="IPR019734">
    <property type="entry name" value="TPR_rpt"/>
</dbReference>
<proteinExistence type="predicted"/>
<sequence>MSKTLWIVIGIAFIWFQSGSRLPNSESQEELIETLQVLASSGKTFYSQNKLDSAAFYLDSANRLINRYHILDTALVQETKNTYGIVLAYLQRNGESIKVFEELNAFYLQVEDDPHIKTKRAKVFNNIAINYNFLSDYEQAIRYFDSCLVIFNDRSLLQDKQTQTLYLNKALNQLDLGDYQSALENIELSRHIRGQNSVSSQDQYALMRENLIYAEVLLEINQDKEDILAAIKHLHEGIAILRAINPGDYYHGSFLGLLSKAHYLLGAYEEATDYAIQTQNFLISSYGDKYTGLIFRYNEYAKILVAQGKIDSARHYLSKALEIPVQADANKTMYKVQALLQLADIANLDSIPMFVSRATDLLFPGFSDTTDILRNPPPNLIPTHPYMGAFFTKKGALLHKLYQQNGRVDYLVQALDCYMIAIREGGRSRKGLMTLRSKATFSNLLHDSFSQAMALAHTLYEKTGADTDLEKILWISDQSKSALLKEHLVTALTTSIGVPQQVRIEELELKSKIIQLEQRVYSHSAANQLWPDREGGSVMAELLEAKLDFDRWLRKLDDKYPNYRQIMYGVSYTEQEEKRVNINENRLKGKTLIDYFDSERTFYIQYITKGKKGAIAVEKSEKLMSAIANVRIALSDPKGHETYEHAAKLMYDHLLFPVIRETSPDHIVIIPDGILAHIPFEALLDSVDHAAQTFKDYPYLVHKYRFSYHGALSLLERPQHRKIEDGELSVFAMAPTYNDQSSLAKLPNAANEVVSIQDIFPGQFLQGSNATESSLKQMTGKPTIIHLAVHSAINNQNPLQSHLILSPDSSNDGLLHTYELLSMNLDADLICLSACNSGFGELQRGEGVMSLARGFMYANVPNVLMSLWAVPDKATGDIMKSFYAELRNGRPYDQAIHQAKIAYLSNADEHLSNPFYWASFIYMGDIPNDDPIAVFWWWVIGGLVLGGAIVLYYNKRNPIKE</sequence>
<evidence type="ECO:0000256" key="1">
    <source>
        <dbReference type="SAM" id="Phobius"/>
    </source>
</evidence>
<dbReference type="OrthoDB" id="9771112at2"/>
<feature type="transmembrane region" description="Helical" evidence="1">
    <location>
        <begin position="935"/>
        <end position="953"/>
    </location>
</feature>
<keyword evidence="1" id="KW-0472">Membrane</keyword>
<dbReference type="SUPFAM" id="SSF48452">
    <property type="entry name" value="TPR-like"/>
    <property type="match status" value="2"/>
</dbReference>
<dbReference type="AlphaFoldDB" id="A0A4U0NYX0"/>
<keyword evidence="1" id="KW-1133">Transmembrane helix</keyword>
<organism evidence="3 4">
    <name type="scientific">Sphingobacterium olei</name>
    <dbReference type="NCBI Taxonomy" id="2571155"/>
    <lineage>
        <taxon>Bacteria</taxon>
        <taxon>Pseudomonadati</taxon>
        <taxon>Bacteroidota</taxon>
        <taxon>Sphingobacteriia</taxon>
        <taxon>Sphingobacteriales</taxon>
        <taxon>Sphingobacteriaceae</taxon>
        <taxon>Sphingobacterium</taxon>
    </lineage>
</organism>
<dbReference type="PANTHER" id="PTHR10098:SF108">
    <property type="entry name" value="TETRATRICOPEPTIDE REPEAT PROTEIN 28"/>
    <property type="match status" value="1"/>
</dbReference>
<dbReference type="EMBL" id="SUME01000005">
    <property type="protein sequence ID" value="TJZ59910.1"/>
    <property type="molecule type" value="Genomic_DNA"/>
</dbReference>
<dbReference type="Proteomes" id="UP000306808">
    <property type="component" value="Unassembled WGS sequence"/>
</dbReference>
<keyword evidence="4" id="KW-1185">Reference proteome</keyword>
<dbReference type="InterPro" id="IPR011990">
    <property type="entry name" value="TPR-like_helical_dom_sf"/>
</dbReference>
<dbReference type="SMART" id="SM00028">
    <property type="entry name" value="TPR"/>
    <property type="match status" value="3"/>
</dbReference>